<dbReference type="NCBIfam" id="TIGR00069">
    <property type="entry name" value="hisD"/>
    <property type="match status" value="1"/>
</dbReference>
<dbReference type="UniPathway" id="UPA00031">
    <property type="reaction ID" value="UER00014"/>
</dbReference>
<sequence>MKIENIKDIDLNRLTRKSYGDDANLEQRVADILKRVREDGEEAVYQLTEEFDHNNLRLSGLRVSEEEIQGAYQDVSKDFLEAMRTAKRNILRYHEKQKRTSWLEPDPDGSILGQLLLPLKRVGIYVPGGTASYPSSVLMNALPAVVAGVKEIVMVSPPRADGTLLPEVLVAAAEAGVTEVYKVGGAQGIGVLAFGTETISPVDKITGPGNIYVTLAKKQVFGIVDIDMLAGPSEILILVDETGRPEELAADLLSQAEHDRLASAILVSPSRPLLEQTLLEVERQLKDLPRAEIARASWESYGAAILVSDLQEGMDLANKIAPEHFELVVEDPYSWLGQVRNVGAVFLGRYSPEPVGDYFAGPNHVLPTGGTARFYSPLNVDTFMKKVSVIGYSEAALKRDAKQIALLARSEGLEAHARAVEVRFKEKFEERER</sequence>
<feature type="binding site" evidence="5 9">
    <location>
        <position position="255"/>
    </location>
    <ligand>
        <name>substrate</name>
    </ligand>
</feature>
<dbReference type="GO" id="GO:0004399">
    <property type="term" value="F:histidinol dehydrogenase activity"/>
    <property type="evidence" value="ECO:0007669"/>
    <property type="project" value="UniProtKB-UniRule"/>
</dbReference>
<dbReference type="GO" id="GO:0051287">
    <property type="term" value="F:NAD binding"/>
    <property type="evidence" value="ECO:0007669"/>
    <property type="project" value="InterPro"/>
</dbReference>
<keyword evidence="5 8" id="KW-0520">NAD</keyword>
<evidence type="ECO:0000256" key="8">
    <source>
        <dbReference type="PIRSR" id="PIRSR000099-2"/>
    </source>
</evidence>
<evidence type="ECO:0000256" key="3">
    <source>
        <dbReference type="ARBA" id="ARBA00022833"/>
    </source>
</evidence>
<comment type="pathway">
    <text evidence="5">Amino-acid biosynthesis; L-histidine biosynthesis; L-histidine from 5-phospho-alpha-D-ribose 1-diphosphate: step 9/9.</text>
</comment>
<dbReference type="PRINTS" id="PR00083">
    <property type="entry name" value="HOLDHDRGNASE"/>
</dbReference>
<evidence type="ECO:0000256" key="2">
    <source>
        <dbReference type="ARBA" id="ARBA00022723"/>
    </source>
</evidence>
<feature type="active site" description="Proton acceptor" evidence="5 7">
    <location>
        <position position="324"/>
    </location>
</feature>
<comment type="caution">
    <text evidence="12">The sequence shown here is derived from an EMBL/GenBank/DDBJ whole genome shotgun (WGS) entry which is preliminary data.</text>
</comment>
<feature type="binding site" evidence="5 9">
    <location>
        <position position="258"/>
    </location>
    <ligand>
        <name>substrate</name>
    </ligand>
</feature>
<dbReference type="Pfam" id="PF00815">
    <property type="entry name" value="Histidinol_dh"/>
    <property type="match status" value="1"/>
</dbReference>
<feature type="binding site" evidence="5 9">
    <location>
        <position position="233"/>
    </location>
    <ligand>
        <name>substrate</name>
    </ligand>
</feature>
<dbReference type="InterPro" id="IPR012131">
    <property type="entry name" value="Hstdl_DH"/>
</dbReference>
<evidence type="ECO:0000256" key="10">
    <source>
        <dbReference type="PIRSR" id="PIRSR000099-4"/>
    </source>
</evidence>
<dbReference type="AlphaFoldDB" id="A0A4Z0R5U9"/>
<evidence type="ECO:0000256" key="1">
    <source>
        <dbReference type="ARBA" id="ARBA00010178"/>
    </source>
</evidence>
<feature type="binding site" evidence="5 8">
    <location>
        <position position="187"/>
    </location>
    <ligand>
        <name>NAD(+)</name>
        <dbReference type="ChEBI" id="CHEBI:57540"/>
    </ligand>
</feature>
<evidence type="ECO:0000313" key="12">
    <source>
        <dbReference type="EMBL" id="TGE38412.1"/>
    </source>
</evidence>
<feature type="binding site" evidence="5 9">
    <location>
        <position position="324"/>
    </location>
    <ligand>
        <name>substrate</name>
    </ligand>
</feature>
<feature type="binding site" evidence="5 9">
    <location>
        <position position="416"/>
    </location>
    <ligand>
        <name>substrate</name>
    </ligand>
</feature>
<dbReference type="EC" id="1.1.1.23" evidence="5"/>
<evidence type="ECO:0000256" key="6">
    <source>
        <dbReference type="PIRNR" id="PIRNR000099"/>
    </source>
</evidence>
<keyword evidence="4 5" id="KW-0560">Oxidoreductase</keyword>
<comment type="similarity">
    <text evidence="1 5 6 11">Belongs to the histidinol dehydrogenase family.</text>
</comment>
<feature type="binding site" evidence="5 8">
    <location>
        <position position="210"/>
    </location>
    <ligand>
        <name>NAD(+)</name>
        <dbReference type="ChEBI" id="CHEBI:57540"/>
    </ligand>
</feature>
<dbReference type="GO" id="GO:0008270">
    <property type="term" value="F:zinc ion binding"/>
    <property type="evidence" value="ECO:0007669"/>
    <property type="project" value="UniProtKB-UniRule"/>
</dbReference>
<dbReference type="RefSeq" id="WP_135546435.1">
    <property type="nucleotide sequence ID" value="NZ_SPQQ01000003.1"/>
</dbReference>
<dbReference type="GO" id="GO:0000105">
    <property type="term" value="P:L-histidine biosynthetic process"/>
    <property type="evidence" value="ECO:0007669"/>
    <property type="project" value="UniProtKB-UniRule"/>
</dbReference>
<feature type="active site" description="Proton acceptor" evidence="5 7">
    <location>
        <position position="323"/>
    </location>
</feature>
<keyword evidence="13" id="KW-1185">Reference proteome</keyword>
<evidence type="ECO:0000313" key="13">
    <source>
        <dbReference type="Proteomes" id="UP000298460"/>
    </source>
</evidence>
<feature type="binding site" evidence="5 9">
    <location>
        <position position="411"/>
    </location>
    <ligand>
        <name>substrate</name>
    </ligand>
</feature>
<dbReference type="InterPro" id="IPR016161">
    <property type="entry name" value="Ald_DH/histidinol_DH"/>
</dbReference>
<dbReference type="GO" id="GO:0005829">
    <property type="term" value="C:cytosol"/>
    <property type="evidence" value="ECO:0007669"/>
    <property type="project" value="TreeGrafter"/>
</dbReference>
<dbReference type="HAMAP" id="MF_01024">
    <property type="entry name" value="HisD"/>
    <property type="match status" value="1"/>
</dbReference>
<evidence type="ECO:0000256" key="7">
    <source>
        <dbReference type="PIRSR" id="PIRSR000099-1"/>
    </source>
</evidence>
<comment type="catalytic activity">
    <reaction evidence="5">
        <text>L-histidinol + 2 NAD(+) + H2O = L-histidine + 2 NADH + 3 H(+)</text>
        <dbReference type="Rhea" id="RHEA:20641"/>
        <dbReference type="ChEBI" id="CHEBI:15377"/>
        <dbReference type="ChEBI" id="CHEBI:15378"/>
        <dbReference type="ChEBI" id="CHEBI:57540"/>
        <dbReference type="ChEBI" id="CHEBI:57595"/>
        <dbReference type="ChEBI" id="CHEBI:57699"/>
        <dbReference type="ChEBI" id="CHEBI:57945"/>
        <dbReference type="EC" id="1.1.1.23"/>
    </reaction>
</comment>
<comment type="function">
    <text evidence="5">Catalyzes the sequential NAD-dependent oxidations of L-histidinol to L-histidinaldehyde and then to L-histidine.</text>
</comment>
<comment type="cofactor">
    <cofactor evidence="5 10">
        <name>Zn(2+)</name>
        <dbReference type="ChEBI" id="CHEBI:29105"/>
    </cofactor>
    <text evidence="5 10">Binds 1 zinc ion per subunit.</text>
</comment>
<dbReference type="InterPro" id="IPR022695">
    <property type="entry name" value="Histidinol_DH_monofunct"/>
</dbReference>
<dbReference type="Gene3D" id="1.20.5.1300">
    <property type="match status" value="1"/>
</dbReference>
<dbReference type="PANTHER" id="PTHR21256:SF2">
    <property type="entry name" value="HISTIDINE BIOSYNTHESIS TRIFUNCTIONAL PROTEIN"/>
    <property type="match status" value="1"/>
</dbReference>
<keyword evidence="2 5" id="KW-0479">Metal-binding</keyword>
<reference evidence="12 13" key="1">
    <citation type="submission" date="2019-03" db="EMBL/GenBank/DDBJ databases">
        <title>Draft Genome Sequence of Desulfosporosinus fructosivorans Strain 63.6F, Isolated from Marine Sediment in the Baltic Sea.</title>
        <authorList>
            <person name="Hausmann B."/>
            <person name="Vandieken V."/>
            <person name="Pjevac P."/>
            <person name="Schreck K."/>
            <person name="Herbold C.W."/>
            <person name="Loy A."/>
        </authorList>
    </citation>
    <scope>NUCLEOTIDE SEQUENCE [LARGE SCALE GENOMIC DNA]</scope>
    <source>
        <strain evidence="12 13">63.6F</strain>
    </source>
</reference>
<dbReference type="Gene3D" id="3.40.50.1980">
    <property type="entry name" value="Nitrogenase molybdenum iron protein domain"/>
    <property type="match status" value="2"/>
</dbReference>
<proteinExistence type="inferred from homology"/>
<dbReference type="PANTHER" id="PTHR21256">
    <property type="entry name" value="HISTIDINOL DEHYDROGENASE HDH"/>
    <property type="match status" value="1"/>
</dbReference>
<dbReference type="SUPFAM" id="SSF53720">
    <property type="entry name" value="ALDH-like"/>
    <property type="match status" value="1"/>
</dbReference>
<dbReference type="OrthoDB" id="9805269at2"/>
<gene>
    <name evidence="5 12" type="primary">hisD</name>
    <name evidence="12" type="ORF">E4K67_10720</name>
</gene>
<evidence type="ECO:0000256" key="9">
    <source>
        <dbReference type="PIRSR" id="PIRSR000099-3"/>
    </source>
</evidence>
<protein>
    <recommendedName>
        <fullName evidence="5">Histidinol dehydrogenase</fullName>
        <shortName evidence="5">HDH</shortName>
        <ecNumber evidence="5">1.1.1.23</ecNumber>
    </recommendedName>
</protein>
<accession>A0A4Z0R5U9</accession>
<evidence type="ECO:0000256" key="4">
    <source>
        <dbReference type="ARBA" id="ARBA00023002"/>
    </source>
</evidence>
<keyword evidence="5" id="KW-0028">Amino-acid biosynthesis</keyword>
<evidence type="ECO:0000256" key="11">
    <source>
        <dbReference type="RuleBase" id="RU004175"/>
    </source>
</evidence>
<feature type="binding site" evidence="5 10">
    <location>
        <position position="357"/>
    </location>
    <ligand>
        <name>Zn(2+)</name>
        <dbReference type="ChEBI" id="CHEBI:29105"/>
    </ligand>
</feature>
<feature type="binding site" evidence="5 9">
    <location>
        <position position="357"/>
    </location>
    <ligand>
        <name>substrate</name>
    </ligand>
</feature>
<dbReference type="FunFam" id="3.40.50.1980:FF:000026">
    <property type="entry name" value="Histidinol dehydrogenase"/>
    <property type="match status" value="1"/>
</dbReference>
<keyword evidence="3 5" id="KW-0862">Zinc</keyword>
<dbReference type="PIRSF" id="PIRSF000099">
    <property type="entry name" value="Histidinol_dh"/>
    <property type="match status" value="1"/>
</dbReference>
<dbReference type="EMBL" id="SPQQ01000003">
    <property type="protein sequence ID" value="TGE38412.1"/>
    <property type="molecule type" value="Genomic_DNA"/>
</dbReference>
<dbReference type="FunFam" id="3.40.50.1980:FF:000001">
    <property type="entry name" value="Histidinol dehydrogenase"/>
    <property type="match status" value="1"/>
</dbReference>
<feature type="binding site" evidence="5 10">
    <location>
        <position position="416"/>
    </location>
    <ligand>
        <name>Zn(2+)</name>
        <dbReference type="ChEBI" id="CHEBI:29105"/>
    </ligand>
</feature>
<feature type="binding site" evidence="5 8">
    <location>
        <position position="125"/>
    </location>
    <ligand>
        <name>NAD(+)</name>
        <dbReference type="ChEBI" id="CHEBI:57540"/>
    </ligand>
</feature>
<name>A0A4Z0R5U9_9FIRM</name>
<organism evidence="12 13">
    <name type="scientific">Desulfosporosinus fructosivorans</name>
    <dbReference type="NCBI Taxonomy" id="2018669"/>
    <lineage>
        <taxon>Bacteria</taxon>
        <taxon>Bacillati</taxon>
        <taxon>Bacillota</taxon>
        <taxon>Clostridia</taxon>
        <taxon>Eubacteriales</taxon>
        <taxon>Desulfitobacteriaceae</taxon>
        <taxon>Desulfosporosinus</taxon>
    </lineage>
</organism>
<dbReference type="CDD" id="cd06572">
    <property type="entry name" value="Histidinol_dh"/>
    <property type="match status" value="1"/>
</dbReference>
<evidence type="ECO:0000256" key="5">
    <source>
        <dbReference type="HAMAP-Rule" id="MF_01024"/>
    </source>
</evidence>
<keyword evidence="5" id="KW-0368">Histidine biosynthesis</keyword>
<dbReference type="Proteomes" id="UP000298460">
    <property type="component" value="Unassembled WGS sequence"/>
</dbReference>
<feature type="binding site" evidence="5 10">
    <location>
        <position position="258"/>
    </location>
    <ligand>
        <name>Zn(2+)</name>
        <dbReference type="ChEBI" id="CHEBI:29105"/>
    </ligand>
</feature>
<feature type="binding site" evidence="5 10">
    <location>
        <position position="255"/>
    </location>
    <ligand>
        <name>Zn(2+)</name>
        <dbReference type="ChEBI" id="CHEBI:29105"/>
    </ligand>
</feature>